<dbReference type="OrthoDB" id="9806925at2"/>
<accession>H5UW72</accession>
<sequence length="299" mass="30261">MRETMMSESTKTQDDVVITSSQLRGWPPPDPNGDKETRGRVLVVGGHATTPGAVLLAAEAALRGGAGKLQCAVPGTIAVPLAMAVPEAGVASLPVDDGGDIAVSAAEEIVELAKDCAAVLLGPGIVSPRAASALLEKVVPQLDVPVVIDALGMAYLTDHLDGVAHLEGKAVLSPNVGELSQTLGEDHEDDPRAGAAELARRTGATVASGTAMTWIVTPDGRSWRDEGGSPGLGVSGSGDVKAGAIAGLLARGADPEQAACWATYAHGRAGERLAAQVGSTGFLARELLREIPAVLAELA</sequence>
<organism evidence="9 10">
    <name type="scientific">Mobilicoccus pelagius NBRC 104925</name>
    <dbReference type="NCBI Taxonomy" id="1089455"/>
    <lineage>
        <taxon>Bacteria</taxon>
        <taxon>Bacillati</taxon>
        <taxon>Actinomycetota</taxon>
        <taxon>Actinomycetes</taxon>
        <taxon>Micrococcales</taxon>
        <taxon>Dermatophilaceae</taxon>
        <taxon>Mobilicoccus</taxon>
    </lineage>
</organism>
<dbReference type="GO" id="GO:0110051">
    <property type="term" value="P:metabolite repair"/>
    <property type="evidence" value="ECO:0007669"/>
    <property type="project" value="TreeGrafter"/>
</dbReference>
<evidence type="ECO:0000313" key="9">
    <source>
        <dbReference type="EMBL" id="GAB49980.1"/>
    </source>
</evidence>
<dbReference type="GO" id="GO:0052856">
    <property type="term" value="F:NAD(P)HX epimerase activity"/>
    <property type="evidence" value="ECO:0007669"/>
    <property type="project" value="TreeGrafter"/>
</dbReference>
<comment type="catalytic activity">
    <reaction evidence="6">
        <text>(6S)-NADHX + ADP = AMP + phosphate + NADH + H(+)</text>
        <dbReference type="Rhea" id="RHEA:32223"/>
        <dbReference type="ChEBI" id="CHEBI:15378"/>
        <dbReference type="ChEBI" id="CHEBI:43474"/>
        <dbReference type="ChEBI" id="CHEBI:57945"/>
        <dbReference type="ChEBI" id="CHEBI:64074"/>
        <dbReference type="ChEBI" id="CHEBI:456215"/>
        <dbReference type="ChEBI" id="CHEBI:456216"/>
        <dbReference type="EC" id="4.2.1.136"/>
    </reaction>
</comment>
<feature type="domain" description="YjeF C-terminal" evidence="8">
    <location>
        <begin position="18"/>
        <end position="298"/>
    </location>
</feature>
<dbReference type="GO" id="GO:0005524">
    <property type="term" value="F:ATP binding"/>
    <property type="evidence" value="ECO:0007669"/>
    <property type="project" value="UniProtKB-KW"/>
</dbReference>
<feature type="region of interest" description="Disordered" evidence="7">
    <location>
        <begin position="1"/>
        <end position="38"/>
    </location>
</feature>
<keyword evidence="1 6" id="KW-0547">Nucleotide-binding</keyword>
<feature type="binding site" evidence="6">
    <location>
        <position position="238"/>
    </location>
    <ligand>
        <name>AMP</name>
        <dbReference type="ChEBI" id="CHEBI:456215"/>
    </ligand>
</feature>
<dbReference type="SUPFAM" id="SSF53613">
    <property type="entry name" value="Ribokinase-like"/>
    <property type="match status" value="1"/>
</dbReference>
<evidence type="ECO:0000256" key="4">
    <source>
        <dbReference type="ARBA" id="ARBA00023027"/>
    </source>
</evidence>
<comment type="function">
    <text evidence="6">Catalyzes the dehydration of the S-form of NAD(P)HX at the expense of ADP, which is converted to AMP. Together with NAD(P)HX epimerase, which catalyzes the epimerization of the S- and R-forms, the enzyme allows the repair of both epimers of NAD(P)HX, a damaged form of NAD(P)H that is a result of enzymatic or heat-dependent hydration.</text>
</comment>
<comment type="cofactor">
    <cofactor evidence="6">
        <name>Mg(2+)</name>
        <dbReference type="ChEBI" id="CHEBI:18420"/>
    </cofactor>
</comment>
<feature type="compositionally biased region" description="Polar residues" evidence="7">
    <location>
        <begin position="1"/>
        <end position="10"/>
    </location>
</feature>
<dbReference type="GO" id="GO:0052855">
    <property type="term" value="F:ADP-dependent NAD(P)H-hydrate dehydratase activity"/>
    <property type="evidence" value="ECO:0007669"/>
    <property type="project" value="UniProtKB-UniRule"/>
</dbReference>
<dbReference type="AlphaFoldDB" id="H5UW72"/>
<dbReference type="EC" id="4.2.1.136" evidence="6"/>
<dbReference type="Pfam" id="PF01256">
    <property type="entry name" value="Carb_kinase"/>
    <property type="match status" value="1"/>
</dbReference>
<keyword evidence="5 6" id="KW-0456">Lyase</keyword>
<dbReference type="Proteomes" id="UP000004367">
    <property type="component" value="Unassembled WGS sequence"/>
</dbReference>
<comment type="caution">
    <text evidence="9">The sequence shown here is derived from an EMBL/GenBank/DDBJ whole genome shotgun (WGS) entry which is preliminary data.</text>
</comment>
<keyword evidence="4 6" id="KW-0520">NAD</keyword>
<comment type="caution">
    <text evidence="6">Lacks conserved residue(s) required for the propagation of feature annotation.</text>
</comment>
<keyword evidence="10" id="KW-1185">Reference proteome</keyword>
<evidence type="ECO:0000313" key="10">
    <source>
        <dbReference type="Proteomes" id="UP000004367"/>
    </source>
</evidence>
<keyword evidence="3 6" id="KW-0521">NADP</keyword>
<comment type="similarity">
    <text evidence="6">Belongs to the NnrD/CARKD family.</text>
</comment>
<feature type="binding site" evidence="6">
    <location>
        <position position="53"/>
    </location>
    <ligand>
        <name>(6S)-NADPHX</name>
        <dbReference type="ChEBI" id="CHEBI:64076"/>
    </ligand>
</feature>
<feature type="binding site" evidence="6">
    <location>
        <position position="239"/>
    </location>
    <ligand>
        <name>(6S)-NADPHX</name>
        <dbReference type="ChEBI" id="CHEBI:64076"/>
    </ligand>
</feature>
<dbReference type="CDD" id="cd01171">
    <property type="entry name" value="YXKO-related"/>
    <property type="match status" value="1"/>
</dbReference>
<gene>
    <name evidence="6" type="primary">nnrD</name>
    <name evidence="9" type="ORF">MOPEL_135_02180</name>
</gene>
<evidence type="ECO:0000256" key="7">
    <source>
        <dbReference type="SAM" id="MobiDB-lite"/>
    </source>
</evidence>
<dbReference type="InterPro" id="IPR000631">
    <property type="entry name" value="CARKD"/>
</dbReference>
<evidence type="ECO:0000259" key="8">
    <source>
        <dbReference type="PROSITE" id="PS51383"/>
    </source>
</evidence>
<dbReference type="eggNOG" id="COG0063">
    <property type="taxonomic scope" value="Bacteria"/>
</dbReference>
<comment type="subunit">
    <text evidence="6">Homotetramer.</text>
</comment>
<dbReference type="Gene3D" id="3.40.1190.20">
    <property type="match status" value="1"/>
</dbReference>
<dbReference type="STRING" id="1089455.MOPEL_135_02180"/>
<evidence type="ECO:0000256" key="3">
    <source>
        <dbReference type="ARBA" id="ARBA00022857"/>
    </source>
</evidence>
<feature type="binding site" evidence="6">
    <location>
        <position position="124"/>
    </location>
    <ligand>
        <name>(6S)-NADPHX</name>
        <dbReference type="ChEBI" id="CHEBI:64076"/>
    </ligand>
</feature>
<dbReference type="EMBL" id="BAFE01000094">
    <property type="protein sequence ID" value="GAB49980.1"/>
    <property type="molecule type" value="Genomic_DNA"/>
</dbReference>
<comment type="catalytic activity">
    <reaction evidence="6">
        <text>(6S)-NADPHX + ADP = AMP + phosphate + NADPH + H(+)</text>
        <dbReference type="Rhea" id="RHEA:32235"/>
        <dbReference type="ChEBI" id="CHEBI:15378"/>
        <dbReference type="ChEBI" id="CHEBI:43474"/>
        <dbReference type="ChEBI" id="CHEBI:57783"/>
        <dbReference type="ChEBI" id="CHEBI:64076"/>
        <dbReference type="ChEBI" id="CHEBI:456215"/>
        <dbReference type="ChEBI" id="CHEBI:456216"/>
        <dbReference type="EC" id="4.2.1.136"/>
    </reaction>
</comment>
<evidence type="ECO:0000256" key="2">
    <source>
        <dbReference type="ARBA" id="ARBA00022840"/>
    </source>
</evidence>
<dbReference type="GO" id="GO:0046496">
    <property type="term" value="P:nicotinamide nucleotide metabolic process"/>
    <property type="evidence" value="ECO:0007669"/>
    <property type="project" value="UniProtKB-UniRule"/>
</dbReference>
<evidence type="ECO:0000256" key="5">
    <source>
        <dbReference type="ARBA" id="ARBA00023239"/>
    </source>
</evidence>
<name>H5UW72_9MICO</name>
<dbReference type="InterPro" id="IPR029056">
    <property type="entry name" value="Ribokinase-like"/>
</dbReference>
<reference evidence="9 10" key="1">
    <citation type="submission" date="2012-02" db="EMBL/GenBank/DDBJ databases">
        <title>Whole genome shotgun sequence of Mobilicoccus pelagius NBRC 104925.</title>
        <authorList>
            <person name="Yoshida Y."/>
            <person name="Hosoyama A."/>
            <person name="Tsuchikane K."/>
            <person name="Katsumata H."/>
            <person name="Yamazaki S."/>
            <person name="Fujita N."/>
        </authorList>
    </citation>
    <scope>NUCLEOTIDE SEQUENCE [LARGE SCALE GENOMIC DNA]</scope>
    <source>
        <strain evidence="9 10">NBRC 104925</strain>
    </source>
</reference>
<keyword evidence="2 6" id="KW-0067">ATP-binding</keyword>
<dbReference type="PANTHER" id="PTHR12592">
    <property type="entry name" value="ATP-DEPENDENT (S)-NAD(P)H-HYDRATE DEHYDRATASE FAMILY MEMBER"/>
    <property type="match status" value="1"/>
</dbReference>
<protein>
    <recommendedName>
        <fullName evidence="6">ADP-dependent (S)-NAD(P)H-hydrate dehydratase</fullName>
        <ecNumber evidence="6">4.2.1.136</ecNumber>
    </recommendedName>
    <alternativeName>
        <fullName evidence="6">ADP-dependent NAD(P)HX dehydratase</fullName>
    </alternativeName>
</protein>
<proteinExistence type="inferred from homology"/>
<dbReference type="PROSITE" id="PS51383">
    <property type="entry name" value="YJEF_C_3"/>
    <property type="match status" value="1"/>
</dbReference>
<evidence type="ECO:0000256" key="6">
    <source>
        <dbReference type="HAMAP-Rule" id="MF_01965"/>
    </source>
</evidence>
<dbReference type="PANTHER" id="PTHR12592:SF0">
    <property type="entry name" value="ATP-DEPENDENT (S)-NAD(P)H-HYDRATE DEHYDRATASE"/>
    <property type="match status" value="1"/>
</dbReference>
<evidence type="ECO:0000256" key="1">
    <source>
        <dbReference type="ARBA" id="ARBA00022741"/>
    </source>
</evidence>
<dbReference type="NCBIfam" id="TIGR00196">
    <property type="entry name" value="yjeF_cterm"/>
    <property type="match status" value="1"/>
</dbReference>
<dbReference type="HAMAP" id="MF_01965">
    <property type="entry name" value="NADHX_dehydratase"/>
    <property type="match status" value="1"/>
</dbReference>